<dbReference type="AlphaFoldDB" id="A0A542SM36"/>
<evidence type="ECO:0000256" key="1">
    <source>
        <dbReference type="SAM" id="MobiDB-lite"/>
    </source>
</evidence>
<dbReference type="EMBL" id="VFNV01000001">
    <property type="protein sequence ID" value="TQK75700.1"/>
    <property type="molecule type" value="Genomic_DNA"/>
</dbReference>
<name>A0A542SM36_9MICO</name>
<evidence type="ECO:0000313" key="3">
    <source>
        <dbReference type="Proteomes" id="UP000316181"/>
    </source>
</evidence>
<protein>
    <submittedName>
        <fullName evidence="2">Uncharacterized protein</fullName>
    </submittedName>
</protein>
<accession>A0A542SM36</accession>
<dbReference type="Proteomes" id="UP000316181">
    <property type="component" value="Unassembled WGS sequence"/>
</dbReference>
<proteinExistence type="predicted"/>
<organism evidence="2 3">
    <name type="scientific">Rarobacter incanus</name>
    <dbReference type="NCBI Taxonomy" id="153494"/>
    <lineage>
        <taxon>Bacteria</taxon>
        <taxon>Bacillati</taxon>
        <taxon>Actinomycetota</taxon>
        <taxon>Actinomycetes</taxon>
        <taxon>Micrococcales</taxon>
        <taxon>Rarobacteraceae</taxon>
        <taxon>Rarobacter</taxon>
    </lineage>
</organism>
<reference evidence="2 3" key="1">
    <citation type="submission" date="2019-06" db="EMBL/GenBank/DDBJ databases">
        <title>Sequencing the genomes of 1000 actinobacteria strains.</title>
        <authorList>
            <person name="Klenk H.-P."/>
        </authorList>
    </citation>
    <scope>NUCLEOTIDE SEQUENCE [LARGE SCALE GENOMIC DNA]</scope>
    <source>
        <strain evidence="2 3">DSM 10596</strain>
    </source>
</reference>
<feature type="region of interest" description="Disordered" evidence="1">
    <location>
        <begin position="61"/>
        <end position="89"/>
    </location>
</feature>
<evidence type="ECO:0000313" key="2">
    <source>
        <dbReference type="EMBL" id="TQK75700.1"/>
    </source>
</evidence>
<keyword evidence="3" id="KW-1185">Reference proteome</keyword>
<gene>
    <name evidence="2" type="ORF">FB389_0333</name>
</gene>
<sequence length="214" mass="23476">MLLRSVALTVARLWMVSELASQMGADETRAEILKAVNARRTELREAAATARADLAALQAENEQKRTEWENAAAQARQSLQPAPEPPQLEDGHRLQELLLHIRNEEAGLYRAEREALAGAAVKVEEAWQAQRATLDAQAADLATKVDTLVGQYAEWYALLHECRAAVENDSNSQILNGPSTRMRARPDRANVVTLAANGVDLLKPTPLPVKTAGW</sequence>
<comment type="caution">
    <text evidence="2">The sequence shown here is derived from an EMBL/GenBank/DDBJ whole genome shotgun (WGS) entry which is preliminary data.</text>
</comment>